<dbReference type="Proteomes" id="UP000293142">
    <property type="component" value="Unassembled WGS sequence"/>
</dbReference>
<feature type="coiled-coil region" evidence="4">
    <location>
        <begin position="314"/>
        <end position="343"/>
    </location>
</feature>
<dbReference type="Pfam" id="PF12796">
    <property type="entry name" value="Ank_2"/>
    <property type="match status" value="1"/>
</dbReference>
<dbReference type="PANTHER" id="PTHR24171">
    <property type="entry name" value="ANKYRIN REPEAT DOMAIN-CONTAINING PROTEIN 39-RELATED"/>
    <property type="match status" value="1"/>
</dbReference>
<feature type="repeat" description="ANK" evidence="3">
    <location>
        <begin position="342"/>
        <end position="374"/>
    </location>
</feature>
<reference evidence="7 8" key="1">
    <citation type="submission" date="2019-02" db="EMBL/GenBank/DDBJ databases">
        <title>Paenibacillus sp. nov., isolated from surface-sterilized tissue of Thalictrum simplex L.</title>
        <authorList>
            <person name="Tuo L."/>
        </authorList>
    </citation>
    <scope>NUCLEOTIDE SEQUENCE [LARGE SCALE GENOMIC DNA]</scope>
    <source>
        <strain evidence="7 8">N2SHLJ1</strain>
    </source>
</reference>
<evidence type="ECO:0000259" key="6">
    <source>
        <dbReference type="Pfam" id="PF07833"/>
    </source>
</evidence>
<keyword evidence="1" id="KW-0677">Repeat</keyword>
<evidence type="ECO:0000256" key="5">
    <source>
        <dbReference type="SAM" id="SignalP"/>
    </source>
</evidence>
<dbReference type="PROSITE" id="PS50088">
    <property type="entry name" value="ANK_REPEAT"/>
    <property type="match status" value="2"/>
</dbReference>
<keyword evidence="5" id="KW-0732">Signal</keyword>
<feature type="chain" id="PRO_5020791581" description="Copper amine oxidase-like N-terminal domain-containing protein" evidence="5">
    <location>
        <begin position="27"/>
        <end position="438"/>
    </location>
</feature>
<keyword evidence="2 3" id="KW-0040">ANK repeat</keyword>
<proteinExistence type="predicted"/>
<feature type="signal peptide" evidence="5">
    <location>
        <begin position="1"/>
        <end position="26"/>
    </location>
</feature>
<dbReference type="SUPFAM" id="SSF48403">
    <property type="entry name" value="Ankyrin repeat"/>
    <property type="match status" value="1"/>
</dbReference>
<comment type="caution">
    <text evidence="7">The sequence shown here is derived from an EMBL/GenBank/DDBJ whole genome shotgun (WGS) entry which is preliminary data.</text>
</comment>
<dbReference type="Gene3D" id="1.25.40.20">
    <property type="entry name" value="Ankyrin repeat-containing domain"/>
    <property type="match status" value="1"/>
</dbReference>
<name>A0A4Q9DQ99_9BACL</name>
<dbReference type="InterPro" id="IPR036770">
    <property type="entry name" value="Ankyrin_rpt-contain_sf"/>
</dbReference>
<accession>A0A4Q9DQ99</accession>
<organism evidence="7 8">
    <name type="scientific">Paenibacillus thalictri</name>
    <dbReference type="NCBI Taxonomy" id="2527873"/>
    <lineage>
        <taxon>Bacteria</taxon>
        <taxon>Bacillati</taxon>
        <taxon>Bacillota</taxon>
        <taxon>Bacilli</taxon>
        <taxon>Bacillales</taxon>
        <taxon>Paenibacillaceae</taxon>
        <taxon>Paenibacillus</taxon>
    </lineage>
</organism>
<dbReference type="EMBL" id="SIRE01000012">
    <property type="protein sequence ID" value="TBL77426.1"/>
    <property type="molecule type" value="Genomic_DNA"/>
</dbReference>
<dbReference type="InterPro" id="IPR012854">
    <property type="entry name" value="Cu_amine_oxidase-like_N"/>
</dbReference>
<dbReference type="Pfam" id="PF07833">
    <property type="entry name" value="Cu_amine_oxidN1"/>
    <property type="match status" value="1"/>
</dbReference>
<evidence type="ECO:0000256" key="4">
    <source>
        <dbReference type="SAM" id="Coils"/>
    </source>
</evidence>
<sequence length="438" mass="47294">MKMKKRILAPIATAALLLGQVGTAFADDAINVYLKGKQQTFEQPPIIKDGSTLVPMRAIFEALGAAVEWDGNKQIIDATKEGKSIRLQIGWKGAWIGQTEADLDVAPEIVNGSTMVPLRFVGEALGEKIEWDGDTRSVLISTDKSQLSKADSGTYKGYADVLKEVIAANTDTGLKMSDATYNVLASNADAFFSENRGKFSLESKAQKIGSSELSKNPVKYSSTITELNRIRLFDVKEVNLDNGQVVTIAFGENESGGLYFQVFYVGSTNYGKGDTIEMRGVPVGASAARFVNKQGNEFNAQTTVFAAGNLFAALDKYLDEASAKEAQRKAEEEQKLKEKVYDVKTGLKSAIFDKNTEAVKDLITKGADVNQTDDLGNTPLFYAVSSAKNDDDAYVQIVQTLLDAGANPNPRTNGLTLLNIAYKNGSTKIGNMLNAAAK</sequence>
<dbReference type="Gene3D" id="3.30.457.10">
    <property type="entry name" value="Copper amine oxidase-like, N-terminal domain"/>
    <property type="match status" value="1"/>
</dbReference>
<dbReference type="AlphaFoldDB" id="A0A4Q9DQ99"/>
<feature type="domain" description="Copper amine oxidase-like N-terminal" evidence="6">
    <location>
        <begin position="34"/>
        <end position="140"/>
    </location>
</feature>
<gene>
    <name evidence="7" type="ORF">EYB31_18320</name>
</gene>
<feature type="repeat" description="ANK" evidence="3">
    <location>
        <begin position="375"/>
        <end position="413"/>
    </location>
</feature>
<dbReference type="InterPro" id="IPR002110">
    <property type="entry name" value="Ankyrin_rpt"/>
</dbReference>
<dbReference type="OrthoDB" id="1954422at2"/>
<evidence type="ECO:0000256" key="1">
    <source>
        <dbReference type="ARBA" id="ARBA00022737"/>
    </source>
</evidence>
<evidence type="ECO:0000256" key="3">
    <source>
        <dbReference type="PROSITE-ProRule" id="PRU00023"/>
    </source>
</evidence>
<keyword evidence="8" id="KW-1185">Reference proteome</keyword>
<protein>
    <recommendedName>
        <fullName evidence="6">Copper amine oxidase-like N-terminal domain-containing protein</fullName>
    </recommendedName>
</protein>
<dbReference type="SMART" id="SM00248">
    <property type="entry name" value="ANK"/>
    <property type="match status" value="2"/>
</dbReference>
<evidence type="ECO:0000313" key="7">
    <source>
        <dbReference type="EMBL" id="TBL77426.1"/>
    </source>
</evidence>
<dbReference type="PROSITE" id="PS50297">
    <property type="entry name" value="ANK_REP_REGION"/>
    <property type="match status" value="1"/>
</dbReference>
<dbReference type="InterPro" id="IPR036582">
    <property type="entry name" value="Mao_N_sf"/>
</dbReference>
<dbReference type="SUPFAM" id="SSF55383">
    <property type="entry name" value="Copper amine oxidase, domain N"/>
    <property type="match status" value="1"/>
</dbReference>
<evidence type="ECO:0000313" key="8">
    <source>
        <dbReference type="Proteomes" id="UP000293142"/>
    </source>
</evidence>
<keyword evidence="4" id="KW-0175">Coiled coil</keyword>
<evidence type="ECO:0000256" key="2">
    <source>
        <dbReference type="ARBA" id="ARBA00023043"/>
    </source>
</evidence>